<keyword evidence="9" id="KW-0175">Coiled coil</keyword>
<keyword evidence="4 7" id="KW-0863">Zinc-finger</keyword>
<dbReference type="InterPro" id="IPR027370">
    <property type="entry name" value="Znf-RING_euk"/>
</dbReference>
<organism evidence="12 13">
    <name type="scientific">Toxocara canis</name>
    <name type="common">Canine roundworm</name>
    <dbReference type="NCBI Taxonomy" id="6265"/>
    <lineage>
        <taxon>Eukaryota</taxon>
        <taxon>Metazoa</taxon>
        <taxon>Ecdysozoa</taxon>
        <taxon>Nematoda</taxon>
        <taxon>Chromadorea</taxon>
        <taxon>Rhabditida</taxon>
        <taxon>Spirurina</taxon>
        <taxon>Ascaridomorpha</taxon>
        <taxon>Ascaridoidea</taxon>
        <taxon>Toxocaridae</taxon>
        <taxon>Toxocara</taxon>
    </lineage>
</organism>
<keyword evidence="2" id="KW-0479">Metal-binding</keyword>
<protein>
    <submittedName>
        <fullName evidence="12">Brain tumor protein</fullName>
    </submittedName>
</protein>
<dbReference type="GO" id="GO:0005654">
    <property type="term" value="C:nucleoplasm"/>
    <property type="evidence" value="ECO:0007669"/>
    <property type="project" value="TreeGrafter"/>
</dbReference>
<accession>A0A0B2V9B5</accession>
<dbReference type="SUPFAM" id="SSF101898">
    <property type="entry name" value="NHL repeat"/>
    <property type="match status" value="1"/>
</dbReference>
<gene>
    <name evidence="12" type="primary">brat</name>
    <name evidence="12" type="ORF">Tcan_16190</name>
</gene>
<dbReference type="InterPro" id="IPR011042">
    <property type="entry name" value="6-blade_b-propeller_TolB-like"/>
</dbReference>
<feature type="domain" description="B box-type" evidence="11">
    <location>
        <begin position="243"/>
        <end position="290"/>
    </location>
</feature>
<dbReference type="OMA" id="PICNECL"/>
<dbReference type="GO" id="GO:0008270">
    <property type="term" value="F:zinc ion binding"/>
    <property type="evidence" value="ECO:0007669"/>
    <property type="project" value="UniProtKB-KW"/>
</dbReference>
<evidence type="ECO:0000256" key="6">
    <source>
        <dbReference type="ARBA" id="ARBA00022833"/>
    </source>
</evidence>
<feature type="compositionally biased region" description="Polar residues" evidence="10">
    <location>
        <begin position="43"/>
        <end position="52"/>
    </location>
</feature>
<evidence type="ECO:0000313" key="12">
    <source>
        <dbReference type="EMBL" id="KHN80016.1"/>
    </source>
</evidence>
<dbReference type="Pfam" id="PF00643">
    <property type="entry name" value="zf-B_box"/>
    <property type="match status" value="1"/>
</dbReference>
<dbReference type="InterPro" id="IPR001841">
    <property type="entry name" value="Znf_RING"/>
</dbReference>
<dbReference type="Gene3D" id="2.120.10.30">
    <property type="entry name" value="TolB, C-terminal domain"/>
    <property type="match status" value="1"/>
</dbReference>
<keyword evidence="5" id="KW-0833">Ubl conjugation pathway</keyword>
<dbReference type="PROSITE" id="PS51125">
    <property type="entry name" value="NHL"/>
    <property type="match status" value="1"/>
</dbReference>
<dbReference type="STRING" id="6265.A0A0B2V9B5"/>
<dbReference type="SMART" id="SM00502">
    <property type="entry name" value="BBC"/>
    <property type="match status" value="1"/>
</dbReference>
<feature type="domain" description="B box-type" evidence="11">
    <location>
        <begin position="302"/>
        <end position="345"/>
    </location>
</feature>
<dbReference type="PROSITE" id="PS00518">
    <property type="entry name" value="ZF_RING_1"/>
    <property type="match status" value="1"/>
</dbReference>
<dbReference type="PANTHER" id="PTHR25462">
    <property type="entry name" value="BONUS, ISOFORM C-RELATED"/>
    <property type="match status" value="1"/>
</dbReference>
<evidence type="ECO:0000256" key="8">
    <source>
        <dbReference type="PROSITE-ProRule" id="PRU00504"/>
    </source>
</evidence>
<feature type="coiled-coil region" evidence="9">
    <location>
        <begin position="469"/>
        <end position="511"/>
    </location>
</feature>
<proteinExistence type="predicted"/>
<reference evidence="12 13" key="1">
    <citation type="submission" date="2014-11" db="EMBL/GenBank/DDBJ databases">
        <title>Genetic blueprint of the zoonotic pathogen Toxocara canis.</title>
        <authorList>
            <person name="Zhu X.-Q."/>
            <person name="Korhonen P.K."/>
            <person name="Cai H."/>
            <person name="Young N.D."/>
            <person name="Nejsum P."/>
            <person name="von Samson-Himmelstjerna G."/>
            <person name="Boag P.R."/>
            <person name="Tan P."/>
            <person name="Li Q."/>
            <person name="Min J."/>
            <person name="Yang Y."/>
            <person name="Wang X."/>
            <person name="Fang X."/>
            <person name="Hall R.S."/>
            <person name="Hofmann A."/>
            <person name="Sternberg P.W."/>
            <person name="Jex A.R."/>
            <person name="Gasser R.B."/>
        </authorList>
    </citation>
    <scope>NUCLEOTIDE SEQUENCE [LARGE SCALE GENOMIC DNA]</scope>
    <source>
        <strain evidence="12">PN_DK_2014</strain>
    </source>
</reference>
<dbReference type="Pfam" id="PF13445">
    <property type="entry name" value="zf-RING_UBOX"/>
    <property type="match status" value="1"/>
</dbReference>
<evidence type="ECO:0000256" key="5">
    <source>
        <dbReference type="ARBA" id="ARBA00022786"/>
    </source>
</evidence>
<evidence type="ECO:0000313" key="13">
    <source>
        <dbReference type="Proteomes" id="UP000031036"/>
    </source>
</evidence>
<dbReference type="PANTHER" id="PTHR25462:SF296">
    <property type="entry name" value="MEIOTIC P26, ISOFORM F"/>
    <property type="match status" value="1"/>
</dbReference>
<feature type="region of interest" description="Disordered" evidence="10">
    <location>
        <begin position="618"/>
        <end position="749"/>
    </location>
</feature>
<feature type="coiled-coil region" evidence="9">
    <location>
        <begin position="399"/>
        <end position="441"/>
    </location>
</feature>
<dbReference type="InterPro" id="IPR003649">
    <property type="entry name" value="Bbox_C"/>
</dbReference>
<evidence type="ECO:0000256" key="7">
    <source>
        <dbReference type="PROSITE-ProRule" id="PRU00024"/>
    </source>
</evidence>
<evidence type="ECO:0000256" key="3">
    <source>
        <dbReference type="ARBA" id="ARBA00022737"/>
    </source>
</evidence>
<keyword evidence="1" id="KW-0597">Phosphoprotein</keyword>
<dbReference type="SMART" id="SM00336">
    <property type="entry name" value="BBOX"/>
    <property type="match status" value="3"/>
</dbReference>
<dbReference type="CDD" id="cd14959">
    <property type="entry name" value="NHL_brat_like"/>
    <property type="match status" value="1"/>
</dbReference>
<dbReference type="InterPro" id="IPR013083">
    <property type="entry name" value="Znf_RING/FYVE/PHD"/>
</dbReference>
<evidence type="ECO:0000256" key="9">
    <source>
        <dbReference type="SAM" id="Coils"/>
    </source>
</evidence>
<dbReference type="SUPFAM" id="SSF57845">
    <property type="entry name" value="B-box zinc-binding domain"/>
    <property type="match status" value="1"/>
</dbReference>
<feature type="compositionally biased region" description="Low complexity" evidence="10">
    <location>
        <begin position="626"/>
        <end position="641"/>
    </location>
</feature>
<keyword evidence="6" id="KW-0862">Zinc</keyword>
<feature type="repeat" description="NHL" evidence="8">
    <location>
        <begin position="900"/>
        <end position="940"/>
    </location>
</feature>
<dbReference type="EMBL" id="JPKZ01001799">
    <property type="protein sequence ID" value="KHN80016.1"/>
    <property type="molecule type" value="Genomic_DNA"/>
</dbReference>
<feature type="compositionally biased region" description="Basic and acidic residues" evidence="10">
    <location>
        <begin position="11"/>
        <end position="39"/>
    </location>
</feature>
<evidence type="ECO:0000259" key="11">
    <source>
        <dbReference type="PROSITE" id="PS50119"/>
    </source>
</evidence>
<dbReference type="Gene3D" id="3.30.40.10">
    <property type="entry name" value="Zinc/RING finger domain, C3HC4 (zinc finger)"/>
    <property type="match status" value="1"/>
</dbReference>
<dbReference type="Proteomes" id="UP000031036">
    <property type="component" value="Unassembled WGS sequence"/>
</dbReference>
<dbReference type="SUPFAM" id="SSF57850">
    <property type="entry name" value="RING/U-box"/>
    <property type="match status" value="1"/>
</dbReference>
<evidence type="ECO:0000256" key="2">
    <source>
        <dbReference type="ARBA" id="ARBA00022723"/>
    </source>
</evidence>
<feature type="compositionally biased region" description="Pro residues" evidence="10">
    <location>
        <begin position="687"/>
        <end position="701"/>
    </location>
</feature>
<dbReference type="InterPro" id="IPR047153">
    <property type="entry name" value="TRIM45/56/19-like"/>
</dbReference>
<evidence type="ECO:0000256" key="10">
    <source>
        <dbReference type="SAM" id="MobiDB-lite"/>
    </source>
</evidence>
<evidence type="ECO:0000256" key="1">
    <source>
        <dbReference type="ARBA" id="ARBA00022553"/>
    </source>
</evidence>
<comment type="caution">
    <text evidence="12">The sequence shown here is derived from an EMBL/GenBank/DDBJ whole genome shotgun (WGS) entry which is preliminary data.</text>
</comment>
<evidence type="ECO:0000256" key="4">
    <source>
        <dbReference type="ARBA" id="ARBA00022771"/>
    </source>
</evidence>
<dbReference type="Gene3D" id="3.30.160.60">
    <property type="entry name" value="Classic Zinc Finger"/>
    <property type="match status" value="1"/>
</dbReference>
<dbReference type="Gene3D" id="4.10.830.40">
    <property type="match status" value="2"/>
</dbReference>
<feature type="region of interest" description="Disordered" evidence="10">
    <location>
        <begin position="1"/>
        <end position="54"/>
    </location>
</feature>
<dbReference type="SMART" id="SM00184">
    <property type="entry name" value="RING"/>
    <property type="match status" value="1"/>
</dbReference>
<dbReference type="GO" id="GO:0061630">
    <property type="term" value="F:ubiquitin protein ligase activity"/>
    <property type="evidence" value="ECO:0007669"/>
    <property type="project" value="TreeGrafter"/>
</dbReference>
<dbReference type="AlphaFoldDB" id="A0A0B2V9B5"/>
<feature type="domain" description="B box-type" evidence="11">
    <location>
        <begin position="169"/>
        <end position="216"/>
    </location>
</feature>
<keyword evidence="3" id="KW-0677">Repeat</keyword>
<sequence>MDEGGGGEHSPNLERPRVLFTTHEDKTGSPSSMKEEKGDAGSASHSCTSSPLLDTAPLPNDDDAVCPYCGQQFRKPRVLDCLHSMCEDCIIAQLDGRRDGEPTRPHANPVATDFELEQNSMQMRPTPPGVIRCPICHQESHVGNDVRFVNHLVLDFVRIHEAENASAGGGVRACRACKSEQPAMAVCKQCASDLCKNCVQAHRDMKLFDGHTESHVGNDVRFVNHLVLDFVRIHEAENASAGGGVRACRACKSEQPAMAVCKQCASDLCKNCVQAHRDMKLFDGHTVLTYSEVAESDLELPHEPVMCITHPTVPYTTLCTSCEALVCAQCQPEHSDSRHHNIVQVDDRVAQLINTELREIAAHADAKARFGILAKATENACGCIPERQRLLADQYEAAHSQIEEAFADYQHTLEEAKRRLLTELERVRDEQDSQLNNLSHRISAKATENACGCIPERQRLLADQYEAAHSQIEEAFADYQHTLEEAKRRLLTELERVRDEQDSQLNNLSHRISVTVVKIADALAFTERLLAKGSPFELLASRKKVRQQLTSLAHSIPDMSSTVELSFSRSPHAQFAKQLNAIVGTVSCRLIAEAVKNEALLPNVRSSDMSSLKQLTRAFPSDPSLAPVTSSGAPTATSTPSIGNTQTSAFSTYSSGPGTIGMERRQKSTSISAHNSMADFNDGWPPSSVPPEPPSPSPPSDFTPMRGVATSESSFYNWPPSSNPPPVNESRSGGGHAVPQPAPNSTLPSSIHAVNAQQMSAAMNSLLGMQKPNNLWMAQQAAVAVAAAGQLPNAFAMPAVRHRTAPSIFDPPLVDPSTLRLALNSLGAGVVDATSLAALQSALPQIPPPLGRQSQCGTPSEQIAASAASLLSDRQFLGLTRGVAPKNIVGASDLILRWHIGGIGVGPGQFNSPHGFCLGCDDEILIADTNNHRVQILSKQGKVIMQFGVAGTDDGHLFYPKKVIAVKPRPSLPDGGYIVVDKGDNKARLQLYSKIGEFIHKIVATYIEYVSALTVNDAGHLVVFNSTSAMFVLDIEQGPTAKILKWADCGKVLCEASDVSVFEGLYYVTDYKQHCVVVLTIDGDLVRRFGAFEHTPYPIGVDVSKAGDVLVADSHGNHFHILVCSKTGQRLQDFECTQLKVSRCVGLRITSEGNIVSISKHNHNVLMFNTLYVNH</sequence>
<dbReference type="OrthoDB" id="342730at2759"/>
<dbReference type="Pfam" id="PF01436">
    <property type="entry name" value="NHL"/>
    <property type="match status" value="1"/>
</dbReference>
<feature type="compositionally biased region" description="Polar residues" evidence="10">
    <location>
        <begin position="642"/>
        <end position="657"/>
    </location>
</feature>
<dbReference type="InterPro" id="IPR017907">
    <property type="entry name" value="Znf_RING_CS"/>
</dbReference>
<dbReference type="PROSITE" id="PS50119">
    <property type="entry name" value="ZF_BBOX"/>
    <property type="match status" value="3"/>
</dbReference>
<name>A0A0B2V9B5_TOXCA</name>
<keyword evidence="13" id="KW-1185">Reference proteome</keyword>
<dbReference type="InterPro" id="IPR000315">
    <property type="entry name" value="Znf_B-box"/>
</dbReference>
<dbReference type="InterPro" id="IPR001258">
    <property type="entry name" value="NHL_repeat"/>
</dbReference>